<dbReference type="OrthoDB" id="3096829at2759"/>
<dbReference type="Proteomes" id="UP000284842">
    <property type="component" value="Unassembled WGS sequence"/>
</dbReference>
<evidence type="ECO:0000313" key="2">
    <source>
        <dbReference type="Proteomes" id="UP000284842"/>
    </source>
</evidence>
<comment type="caution">
    <text evidence="1">The sequence shown here is derived from an EMBL/GenBank/DDBJ whole genome shotgun (WGS) entry which is preliminary data.</text>
</comment>
<dbReference type="EMBL" id="NHTK01005986">
    <property type="protein sequence ID" value="PPQ69390.1"/>
    <property type="molecule type" value="Genomic_DNA"/>
</dbReference>
<reference evidence="1 2" key="1">
    <citation type="journal article" date="2018" name="Evol. Lett.">
        <title>Horizontal gene cluster transfer increased hallucinogenic mushroom diversity.</title>
        <authorList>
            <person name="Reynolds H.T."/>
            <person name="Vijayakumar V."/>
            <person name="Gluck-Thaler E."/>
            <person name="Korotkin H.B."/>
            <person name="Matheny P.B."/>
            <person name="Slot J.C."/>
        </authorList>
    </citation>
    <scope>NUCLEOTIDE SEQUENCE [LARGE SCALE GENOMIC DNA]</scope>
    <source>
        <strain evidence="1 2">2629</strain>
    </source>
</reference>
<proteinExistence type="predicted"/>
<protein>
    <submittedName>
        <fullName evidence="1">Uncharacterized protein</fullName>
    </submittedName>
</protein>
<evidence type="ECO:0000313" key="1">
    <source>
        <dbReference type="EMBL" id="PPQ69390.1"/>
    </source>
</evidence>
<dbReference type="AlphaFoldDB" id="A0A409VSX1"/>
<gene>
    <name evidence="1" type="ORF">CVT24_001659</name>
</gene>
<dbReference type="InParanoid" id="A0A409VSX1"/>
<organism evidence="1 2">
    <name type="scientific">Panaeolus cyanescens</name>
    <dbReference type="NCBI Taxonomy" id="181874"/>
    <lineage>
        <taxon>Eukaryota</taxon>
        <taxon>Fungi</taxon>
        <taxon>Dikarya</taxon>
        <taxon>Basidiomycota</taxon>
        <taxon>Agaricomycotina</taxon>
        <taxon>Agaricomycetes</taxon>
        <taxon>Agaricomycetidae</taxon>
        <taxon>Agaricales</taxon>
        <taxon>Agaricineae</taxon>
        <taxon>Galeropsidaceae</taxon>
        <taxon>Panaeolus</taxon>
    </lineage>
</organism>
<sequence>MSFDNTPKLSPESIDLIIGSLDAKEDLAILKTTSLANKRLRDISQSRIFTHVDLLYLVEWKKIQLGGDQIHTQEPVVSLVDAFLNLLQTSPRIASYVRSLSFIFDTGGNPSRLSIEKGLAAAASVVALTKNLTNIWFPITNEFRHNDSFPEWSQIPEDLRTAFLQLYQKPPSKDNERRCINIEGIRKFPADILLTIPRISELSVMPLVYEAWVEQMKNPAGITIRETYSLRSLKLYYYSQEHTALHWVDVMKLLDLRSIGGRSAFSLNELLDLDIVCTVDEIPEFLIMMGMHPSTMSPPLPIPYTPVIFKACNQTLKNLTLRLPNHDSFYSSKAWGVSRVVNPPGSEVQMDLSGLSALQSLSIHFSIDQAIDEEDDYDRPLYKTHVPFVGNLLKSIVKSPAFSRSRTLSSITFTVSLGKWCGDEGGHFPTSYNMGKVDWSDITRVLTSKFSESRLKLIKFKFLVHSGFEDCSSLNEAELKTMYNTQLKKLHSSTGIVVVE</sequence>
<accession>A0A409VSX1</accession>
<keyword evidence="2" id="KW-1185">Reference proteome</keyword>
<name>A0A409VSX1_9AGAR</name>